<evidence type="ECO:0000313" key="9">
    <source>
        <dbReference type="Proteomes" id="UP000199039"/>
    </source>
</evidence>
<protein>
    <submittedName>
        <fullName evidence="8">Phospholipase_D-nuclease N-terminal</fullName>
    </submittedName>
</protein>
<dbReference type="STRING" id="1814289.SAMN05216410_3206"/>
<keyword evidence="2" id="KW-1003">Cell membrane</keyword>
<dbReference type="GO" id="GO:0005886">
    <property type="term" value="C:plasma membrane"/>
    <property type="evidence" value="ECO:0007669"/>
    <property type="project" value="UniProtKB-SubCell"/>
</dbReference>
<keyword evidence="3 6" id="KW-0812">Transmembrane</keyword>
<organism evidence="8 9">
    <name type="scientific">Sanguibacter gelidistatuariae</name>
    <dbReference type="NCBI Taxonomy" id="1814289"/>
    <lineage>
        <taxon>Bacteria</taxon>
        <taxon>Bacillati</taxon>
        <taxon>Actinomycetota</taxon>
        <taxon>Actinomycetes</taxon>
        <taxon>Micrococcales</taxon>
        <taxon>Sanguibacteraceae</taxon>
        <taxon>Sanguibacter</taxon>
    </lineage>
</organism>
<gene>
    <name evidence="8" type="ORF">SAMN05216410_3206</name>
</gene>
<reference evidence="8 9" key="1">
    <citation type="submission" date="2016-09" db="EMBL/GenBank/DDBJ databases">
        <authorList>
            <person name="Capua I."/>
            <person name="De Benedictis P."/>
            <person name="Joannis T."/>
            <person name="Lombin L.H."/>
            <person name="Cattoli G."/>
        </authorList>
    </citation>
    <scope>NUCLEOTIDE SEQUENCE [LARGE SCALE GENOMIC DNA]</scope>
    <source>
        <strain evidence="8 9">ISLP-3</strain>
    </source>
</reference>
<evidence type="ECO:0000256" key="4">
    <source>
        <dbReference type="ARBA" id="ARBA00022989"/>
    </source>
</evidence>
<evidence type="ECO:0000256" key="1">
    <source>
        <dbReference type="ARBA" id="ARBA00004651"/>
    </source>
</evidence>
<dbReference type="AlphaFoldDB" id="A0A1G6U9D6"/>
<feature type="domain" description="Cardiolipin synthase N-terminal" evidence="7">
    <location>
        <begin position="25"/>
        <end position="62"/>
    </location>
</feature>
<keyword evidence="4 6" id="KW-1133">Transmembrane helix</keyword>
<feature type="transmembrane region" description="Helical" evidence="6">
    <location>
        <begin position="39"/>
        <end position="62"/>
    </location>
</feature>
<dbReference type="RefSeq" id="WP_093185073.1">
    <property type="nucleotide sequence ID" value="NZ_FMYH01000007.1"/>
</dbReference>
<name>A0A1G6U9D6_9MICO</name>
<keyword evidence="5 6" id="KW-0472">Membrane</keyword>
<comment type="subcellular location">
    <subcellularLocation>
        <location evidence="1">Cell membrane</location>
        <topology evidence="1">Multi-pass membrane protein</topology>
    </subcellularLocation>
</comment>
<keyword evidence="9" id="KW-1185">Reference proteome</keyword>
<evidence type="ECO:0000259" key="7">
    <source>
        <dbReference type="Pfam" id="PF13396"/>
    </source>
</evidence>
<evidence type="ECO:0000256" key="2">
    <source>
        <dbReference type="ARBA" id="ARBA00022475"/>
    </source>
</evidence>
<accession>A0A1G6U9D6</accession>
<evidence type="ECO:0000256" key="3">
    <source>
        <dbReference type="ARBA" id="ARBA00022692"/>
    </source>
</evidence>
<evidence type="ECO:0000256" key="5">
    <source>
        <dbReference type="ARBA" id="ARBA00023136"/>
    </source>
</evidence>
<feature type="transmembrane region" description="Helical" evidence="6">
    <location>
        <begin position="6"/>
        <end position="27"/>
    </location>
</feature>
<evidence type="ECO:0000313" key="8">
    <source>
        <dbReference type="EMBL" id="SDD37834.1"/>
    </source>
</evidence>
<dbReference type="EMBL" id="FMYH01000007">
    <property type="protein sequence ID" value="SDD37834.1"/>
    <property type="molecule type" value="Genomic_DNA"/>
</dbReference>
<sequence>MNFWNFFWLLFVAFAFIAYLSILLSVVRDIFRDDKHSGLWKAVWFLFLVFVPFLTALVYLIIHSRDMAEHQAKAQVNAQAEVQDYIRRAAGRNAAGELAEAAQLLKDGVLSEAEFAQLKAKVLADAS</sequence>
<dbReference type="OrthoDB" id="7596142at2"/>
<dbReference type="InterPro" id="IPR027379">
    <property type="entry name" value="CLS_N"/>
</dbReference>
<dbReference type="Proteomes" id="UP000199039">
    <property type="component" value="Unassembled WGS sequence"/>
</dbReference>
<proteinExistence type="predicted"/>
<dbReference type="Pfam" id="PF13396">
    <property type="entry name" value="PLDc_N"/>
    <property type="match status" value="1"/>
</dbReference>
<evidence type="ECO:0000256" key="6">
    <source>
        <dbReference type="SAM" id="Phobius"/>
    </source>
</evidence>